<keyword evidence="3" id="KW-0285">Flavoprotein</keyword>
<feature type="domain" description="FAD/NAD(P)-binding" evidence="9">
    <location>
        <begin position="19"/>
        <end position="274"/>
    </location>
</feature>
<dbReference type="Pfam" id="PF07992">
    <property type="entry name" value="Pyr_redox_2"/>
    <property type="match status" value="1"/>
</dbReference>
<evidence type="ECO:0000256" key="6">
    <source>
        <dbReference type="ARBA" id="ARBA00023002"/>
    </source>
</evidence>
<dbReference type="EMBL" id="LAZR01058879">
    <property type="protein sequence ID" value="KKK68981.1"/>
    <property type="molecule type" value="Genomic_DNA"/>
</dbReference>
<evidence type="ECO:0000256" key="4">
    <source>
        <dbReference type="ARBA" id="ARBA00022827"/>
    </source>
</evidence>
<evidence type="ECO:0000256" key="7">
    <source>
        <dbReference type="ARBA" id="ARBA00023027"/>
    </source>
</evidence>
<dbReference type="InterPro" id="IPR023753">
    <property type="entry name" value="FAD/NAD-binding_dom"/>
</dbReference>
<feature type="domain" description="External alternative NADH-ubiquinone oxidoreductase-like C-terminal" evidence="10">
    <location>
        <begin position="299"/>
        <end position="358"/>
    </location>
</feature>
<dbReference type="PANTHER" id="PTHR43706:SF47">
    <property type="entry name" value="EXTERNAL NADH-UBIQUINONE OXIDOREDUCTASE 1, MITOCHONDRIAL-RELATED"/>
    <property type="match status" value="1"/>
</dbReference>
<proteinExistence type="inferred from homology"/>
<evidence type="ECO:0000256" key="5">
    <source>
        <dbReference type="ARBA" id="ARBA00022946"/>
    </source>
</evidence>
<dbReference type="EC" id="1.6.5.9" evidence="2"/>
<dbReference type="PANTHER" id="PTHR43706">
    <property type="entry name" value="NADH DEHYDROGENASE"/>
    <property type="match status" value="1"/>
</dbReference>
<evidence type="ECO:0000256" key="2">
    <source>
        <dbReference type="ARBA" id="ARBA00012637"/>
    </source>
</evidence>
<name>A0A0F9A9S6_9ZZZZ</name>
<dbReference type="Gene3D" id="3.50.50.100">
    <property type="match status" value="1"/>
</dbReference>
<evidence type="ECO:0000259" key="9">
    <source>
        <dbReference type="Pfam" id="PF07992"/>
    </source>
</evidence>
<evidence type="ECO:0000259" key="10">
    <source>
        <dbReference type="Pfam" id="PF22366"/>
    </source>
</evidence>
<accession>A0A0F9A9S6</accession>
<dbReference type="InterPro" id="IPR054585">
    <property type="entry name" value="NDH2-like_C"/>
</dbReference>
<reference evidence="11" key="1">
    <citation type="journal article" date="2015" name="Nature">
        <title>Complex archaea that bridge the gap between prokaryotes and eukaryotes.</title>
        <authorList>
            <person name="Spang A."/>
            <person name="Saw J.H."/>
            <person name="Jorgensen S.L."/>
            <person name="Zaremba-Niedzwiedzka K."/>
            <person name="Martijn J."/>
            <person name="Lind A.E."/>
            <person name="van Eijk R."/>
            <person name="Schleper C."/>
            <person name="Guy L."/>
            <person name="Ettema T.J."/>
        </authorList>
    </citation>
    <scope>NUCLEOTIDE SEQUENCE</scope>
</reference>
<dbReference type="GO" id="GO:0050136">
    <property type="term" value="F:NADH dehydrogenase (quinone) (non-electrogenic) activity"/>
    <property type="evidence" value="ECO:0007669"/>
    <property type="project" value="UniProtKB-EC"/>
</dbReference>
<dbReference type="SUPFAM" id="SSF51905">
    <property type="entry name" value="FAD/NAD(P)-binding domain"/>
    <property type="match status" value="2"/>
</dbReference>
<keyword evidence="4" id="KW-0274">FAD</keyword>
<comment type="similarity">
    <text evidence="1">Belongs to the NADH dehydrogenase family.</text>
</comment>
<gene>
    <name evidence="11" type="ORF">LCGC14_2938610</name>
</gene>
<dbReference type="GO" id="GO:0005739">
    <property type="term" value="C:mitochondrion"/>
    <property type="evidence" value="ECO:0007669"/>
    <property type="project" value="UniProtKB-ARBA"/>
</dbReference>
<comment type="caution">
    <text evidence="11">The sequence shown here is derived from an EMBL/GenBank/DDBJ whole genome shotgun (WGS) entry which is preliminary data.</text>
</comment>
<feature type="non-terminal residue" evidence="11">
    <location>
        <position position="1"/>
    </location>
</feature>
<keyword evidence="5" id="KW-0809">Transit peptide</keyword>
<evidence type="ECO:0000256" key="1">
    <source>
        <dbReference type="ARBA" id="ARBA00005272"/>
    </source>
</evidence>
<protein>
    <recommendedName>
        <fullName evidence="2">NADH:ubiquinone reductase (non-electrogenic)</fullName>
        <ecNumber evidence="2">1.6.5.9</ecNumber>
    </recommendedName>
</protein>
<evidence type="ECO:0000256" key="8">
    <source>
        <dbReference type="ARBA" id="ARBA00047599"/>
    </source>
</evidence>
<organism evidence="11">
    <name type="scientific">marine sediment metagenome</name>
    <dbReference type="NCBI Taxonomy" id="412755"/>
    <lineage>
        <taxon>unclassified sequences</taxon>
        <taxon>metagenomes</taxon>
        <taxon>ecological metagenomes</taxon>
    </lineage>
</organism>
<dbReference type="InterPro" id="IPR045024">
    <property type="entry name" value="NDH-2"/>
</dbReference>
<sequence>LTARHIATPIRTFCKRARYYQAKVEQIDLNNNKVTITRALYSQKRELEYDFLVIALGGKTNFFGNKNVEKYALTIKTLGDALVLRNHIISILESADQEEDPDVLSKLMTFVVVGGGFSGVETVGEINDFVRESVEKFYRNIDVEKIRIVLVSAGEKILPEIGDLGEYAMKSLTNSGIEILKNTKLVDAEAELVVFDNGMKIPCSTFVWAGGVSVDPVISNLDTEHSPRGNVVVNKFLKLKNHPNVFALGDCASITDERTGKPYPPTAQHAVREAKIVSENIISSVRNENSQKAFVYQSKGSMAKIGKRNGVALLMGNKIHGFAAWFLWRQYYLSTLPTTEKKFRVAIDWFADLFFPRDITILSGVK</sequence>
<dbReference type="Pfam" id="PF22366">
    <property type="entry name" value="NDH2_C"/>
    <property type="match status" value="1"/>
</dbReference>
<evidence type="ECO:0000313" key="11">
    <source>
        <dbReference type="EMBL" id="KKK68981.1"/>
    </source>
</evidence>
<keyword evidence="6" id="KW-0560">Oxidoreductase</keyword>
<keyword evidence="7" id="KW-0520">NAD</keyword>
<dbReference type="InterPro" id="IPR036188">
    <property type="entry name" value="FAD/NAD-bd_sf"/>
</dbReference>
<dbReference type="AlphaFoldDB" id="A0A0F9A9S6"/>
<comment type="catalytic activity">
    <reaction evidence="8">
        <text>a quinone + NADH + H(+) = a quinol + NAD(+)</text>
        <dbReference type="Rhea" id="RHEA:46160"/>
        <dbReference type="ChEBI" id="CHEBI:15378"/>
        <dbReference type="ChEBI" id="CHEBI:24646"/>
        <dbReference type="ChEBI" id="CHEBI:57540"/>
        <dbReference type="ChEBI" id="CHEBI:57945"/>
        <dbReference type="ChEBI" id="CHEBI:132124"/>
        <dbReference type="EC" id="1.6.5.9"/>
    </reaction>
</comment>
<evidence type="ECO:0000256" key="3">
    <source>
        <dbReference type="ARBA" id="ARBA00022630"/>
    </source>
</evidence>